<keyword evidence="3" id="KW-0597">Phosphoprotein</keyword>
<sequence length="594" mass="67455">MKQSILKLVMDRTFFTKIFISISSVSFIGVFALAIVYQHNFQEVLTNNEMNRVKRSIDQAALNLDNQLYRIVSNVHYFFEYSGNGNQFMQLPADLSTVAGEQADAWAKSTLMAFRMQYSSEIDSVFFLLRDQDSGQENLFFDSELDPVPDTDYQSQSWYRSFRAGTSNFWSQPTEELLFYQDRSFRTIYLTLPRYNVNGRDGVLVVRLNGNVFRDAFRLLITPDLNLSLRNSTGQVVYSSLAGSSKSQAQFITMDADLRNSGFTVQAYIKRDSILEAVKQTQNFQPFIIILILLITLFFSMILSLSLVRPIKSLLHLMKKAEKGDLSVRFASKFTDEIGVLGNGFDLMLQNLNASIHKVHQAELDKLNAEMKQKDAVMAAMQSQINPHFLYNTLEVINCQAILYDVPSVSKMSKALADFFRYSVDQPLAEVKLSVELAHIQTYLELQNERYPDVEIDVEGLKEFAEYPILKLTLQPIAENAFKYAFTGKRDYYLALYGKHLDDTDYVICIEDNGEGMDEDLLQCLNEALKGSVRWDSTAAHGWSGGIGLLNVHSRIRHKYGEGYGLRIQESVSGGVAVEIRLPKMGGSDVYTHS</sequence>
<dbReference type="RefSeq" id="WP_375527484.1">
    <property type="nucleotide sequence ID" value="NZ_JBHILM010000030.1"/>
</dbReference>
<evidence type="ECO:0000256" key="6">
    <source>
        <dbReference type="ARBA" id="ARBA00023136"/>
    </source>
</evidence>
<dbReference type="InterPro" id="IPR050640">
    <property type="entry name" value="Bact_2-comp_sensor_kinase"/>
</dbReference>
<dbReference type="InterPro" id="IPR003660">
    <property type="entry name" value="HAMP_dom"/>
</dbReference>
<dbReference type="PANTHER" id="PTHR34220">
    <property type="entry name" value="SENSOR HISTIDINE KINASE YPDA"/>
    <property type="match status" value="1"/>
</dbReference>
<dbReference type="Gene3D" id="6.10.340.10">
    <property type="match status" value="1"/>
</dbReference>
<dbReference type="EMBL" id="JBHILM010000030">
    <property type="protein sequence ID" value="MFB5683757.1"/>
    <property type="molecule type" value="Genomic_DNA"/>
</dbReference>
<dbReference type="PANTHER" id="PTHR34220:SF7">
    <property type="entry name" value="SENSOR HISTIDINE KINASE YPDA"/>
    <property type="match status" value="1"/>
</dbReference>
<evidence type="ECO:0000259" key="9">
    <source>
        <dbReference type="PROSITE" id="PS50885"/>
    </source>
</evidence>
<keyword evidence="8" id="KW-0812">Transmembrane</keyword>
<evidence type="ECO:0000256" key="4">
    <source>
        <dbReference type="ARBA" id="ARBA00022679"/>
    </source>
</evidence>
<dbReference type="Pfam" id="PF06580">
    <property type="entry name" value="His_kinase"/>
    <property type="match status" value="1"/>
</dbReference>
<reference evidence="10 11" key="1">
    <citation type="submission" date="2024-09" db="EMBL/GenBank/DDBJ databases">
        <authorList>
            <person name="Ruan L."/>
        </authorList>
    </citation>
    <scope>NUCLEOTIDE SEQUENCE [LARGE SCALE GENOMIC DNA]</scope>
    <source>
        <strain evidence="10 11">D33</strain>
    </source>
</reference>
<keyword evidence="2" id="KW-1003">Cell membrane</keyword>
<accession>A0ABV5BE67</accession>
<dbReference type="InterPro" id="IPR036890">
    <property type="entry name" value="HATPase_C_sf"/>
</dbReference>
<dbReference type="SUPFAM" id="SSF55874">
    <property type="entry name" value="ATPase domain of HSP90 chaperone/DNA topoisomerase II/histidine kinase"/>
    <property type="match status" value="1"/>
</dbReference>
<keyword evidence="4 10" id="KW-0808">Transferase</keyword>
<dbReference type="Pfam" id="PF00672">
    <property type="entry name" value="HAMP"/>
    <property type="match status" value="1"/>
</dbReference>
<feature type="coiled-coil region" evidence="7">
    <location>
        <begin position="357"/>
        <end position="384"/>
    </location>
</feature>
<name>A0ABV5BE67_9BACL</name>
<dbReference type="Proteomes" id="UP001580407">
    <property type="component" value="Unassembled WGS sequence"/>
</dbReference>
<feature type="domain" description="HAMP" evidence="9">
    <location>
        <begin position="305"/>
        <end position="357"/>
    </location>
</feature>
<keyword evidence="8" id="KW-1133">Transmembrane helix</keyword>
<evidence type="ECO:0000256" key="1">
    <source>
        <dbReference type="ARBA" id="ARBA00004651"/>
    </source>
</evidence>
<dbReference type="GO" id="GO:0004673">
    <property type="term" value="F:protein histidine kinase activity"/>
    <property type="evidence" value="ECO:0007669"/>
    <property type="project" value="UniProtKB-EC"/>
</dbReference>
<dbReference type="CDD" id="cd06225">
    <property type="entry name" value="HAMP"/>
    <property type="match status" value="1"/>
</dbReference>
<evidence type="ECO:0000313" key="10">
    <source>
        <dbReference type="EMBL" id="MFB5683757.1"/>
    </source>
</evidence>
<evidence type="ECO:0000256" key="7">
    <source>
        <dbReference type="SAM" id="Coils"/>
    </source>
</evidence>
<dbReference type="InterPro" id="IPR010559">
    <property type="entry name" value="Sig_transdc_His_kin_internal"/>
</dbReference>
<comment type="caution">
    <text evidence="10">The sequence shown here is derived from an EMBL/GenBank/DDBJ whole genome shotgun (WGS) entry which is preliminary data.</text>
</comment>
<dbReference type="CDD" id="cd18773">
    <property type="entry name" value="PDC1_HK_sensor"/>
    <property type="match status" value="1"/>
</dbReference>
<dbReference type="EC" id="2.7.13.3" evidence="10"/>
<proteinExistence type="predicted"/>
<evidence type="ECO:0000256" key="8">
    <source>
        <dbReference type="SAM" id="Phobius"/>
    </source>
</evidence>
<dbReference type="Pfam" id="PF02518">
    <property type="entry name" value="HATPase_c"/>
    <property type="match status" value="1"/>
</dbReference>
<keyword evidence="5 10" id="KW-0418">Kinase</keyword>
<feature type="transmembrane region" description="Helical" evidence="8">
    <location>
        <begin position="14"/>
        <end position="37"/>
    </location>
</feature>
<organism evidence="10 11">
    <name type="scientific">Paenibacillus terreus</name>
    <dbReference type="NCBI Taxonomy" id="1387834"/>
    <lineage>
        <taxon>Bacteria</taxon>
        <taxon>Bacillati</taxon>
        <taxon>Bacillota</taxon>
        <taxon>Bacilli</taxon>
        <taxon>Bacillales</taxon>
        <taxon>Paenibacillaceae</taxon>
        <taxon>Paenibacillus</taxon>
    </lineage>
</organism>
<evidence type="ECO:0000313" key="11">
    <source>
        <dbReference type="Proteomes" id="UP001580407"/>
    </source>
</evidence>
<comment type="subcellular location">
    <subcellularLocation>
        <location evidence="1">Cell membrane</location>
        <topology evidence="1">Multi-pass membrane protein</topology>
    </subcellularLocation>
</comment>
<dbReference type="InterPro" id="IPR003594">
    <property type="entry name" value="HATPase_dom"/>
</dbReference>
<evidence type="ECO:0000256" key="3">
    <source>
        <dbReference type="ARBA" id="ARBA00022553"/>
    </source>
</evidence>
<keyword evidence="6 8" id="KW-0472">Membrane</keyword>
<dbReference type="PROSITE" id="PS50885">
    <property type="entry name" value="HAMP"/>
    <property type="match status" value="1"/>
</dbReference>
<evidence type="ECO:0000256" key="2">
    <source>
        <dbReference type="ARBA" id="ARBA00022475"/>
    </source>
</evidence>
<feature type="transmembrane region" description="Helical" evidence="8">
    <location>
        <begin position="287"/>
        <end position="308"/>
    </location>
</feature>
<dbReference type="Gene3D" id="3.30.565.10">
    <property type="entry name" value="Histidine kinase-like ATPase, C-terminal domain"/>
    <property type="match status" value="1"/>
</dbReference>
<evidence type="ECO:0000256" key="5">
    <source>
        <dbReference type="ARBA" id="ARBA00022777"/>
    </source>
</evidence>
<keyword evidence="7" id="KW-0175">Coiled coil</keyword>
<protein>
    <submittedName>
        <fullName evidence="10">Sensor histidine kinase</fullName>
        <ecNumber evidence="10">2.7.13.3</ecNumber>
    </submittedName>
</protein>
<gene>
    <name evidence="10" type="ORF">ACE3NQ_22860</name>
</gene>
<dbReference type="SMART" id="SM00304">
    <property type="entry name" value="HAMP"/>
    <property type="match status" value="1"/>
</dbReference>
<dbReference type="SUPFAM" id="SSF158472">
    <property type="entry name" value="HAMP domain-like"/>
    <property type="match status" value="1"/>
</dbReference>
<keyword evidence="11" id="KW-1185">Reference proteome</keyword>